<keyword evidence="2" id="KW-1185">Reference proteome</keyword>
<proteinExistence type="predicted"/>
<gene>
    <name evidence="1" type="ORF">BPOR_0080g00220</name>
</gene>
<evidence type="ECO:0000313" key="2">
    <source>
        <dbReference type="Proteomes" id="UP000297280"/>
    </source>
</evidence>
<evidence type="ECO:0000313" key="1">
    <source>
        <dbReference type="EMBL" id="TGO90087.1"/>
    </source>
</evidence>
<reference evidence="1 2" key="1">
    <citation type="submission" date="2017-12" db="EMBL/GenBank/DDBJ databases">
        <title>Comparative genomics of Botrytis spp.</title>
        <authorList>
            <person name="Valero-Jimenez C.A."/>
            <person name="Tapia P."/>
            <person name="Veloso J."/>
            <person name="Silva-Moreno E."/>
            <person name="Staats M."/>
            <person name="Valdes J.H."/>
            <person name="Van Kan J.A.L."/>
        </authorList>
    </citation>
    <scope>NUCLEOTIDE SEQUENCE [LARGE SCALE GENOMIC DNA]</scope>
    <source>
        <strain evidence="1 2">MUCL3349</strain>
    </source>
</reference>
<dbReference type="EMBL" id="PQXO01000080">
    <property type="protein sequence ID" value="TGO90087.1"/>
    <property type="molecule type" value="Genomic_DNA"/>
</dbReference>
<name>A0A4Z1KZY9_9HELO</name>
<accession>A0A4Z1KZY9</accession>
<sequence>MVYVALQSKECTAREDEKLFVRTTFGLGNGMSIGEPKRPKPGRTACRACQVPCQMHAWASSSHFPLPWIGEIGPRDGARMLDVLLTGQV</sequence>
<protein>
    <submittedName>
        <fullName evidence="1">Uncharacterized protein</fullName>
    </submittedName>
</protein>
<comment type="caution">
    <text evidence="1">The sequence shown here is derived from an EMBL/GenBank/DDBJ whole genome shotgun (WGS) entry which is preliminary data.</text>
</comment>
<dbReference type="AlphaFoldDB" id="A0A4Z1KZY9"/>
<organism evidence="1 2">
    <name type="scientific">Botrytis porri</name>
    <dbReference type="NCBI Taxonomy" id="87229"/>
    <lineage>
        <taxon>Eukaryota</taxon>
        <taxon>Fungi</taxon>
        <taxon>Dikarya</taxon>
        <taxon>Ascomycota</taxon>
        <taxon>Pezizomycotina</taxon>
        <taxon>Leotiomycetes</taxon>
        <taxon>Helotiales</taxon>
        <taxon>Sclerotiniaceae</taxon>
        <taxon>Botrytis</taxon>
    </lineage>
</organism>
<dbReference type="Proteomes" id="UP000297280">
    <property type="component" value="Unassembled WGS sequence"/>
</dbReference>